<dbReference type="Gene3D" id="1.10.3470.10">
    <property type="entry name" value="ABC transporter involved in vitamin B12 uptake, BtuC"/>
    <property type="match status" value="1"/>
</dbReference>
<dbReference type="PANTHER" id="PTHR30472:SF25">
    <property type="entry name" value="ABC TRANSPORTER PERMEASE PROTEIN MJ0876-RELATED"/>
    <property type="match status" value="1"/>
</dbReference>
<comment type="subcellular location">
    <subcellularLocation>
        <location evidence="1">Cell membrane</location>
        <topology evidence="1">Multi-pass membrane protein</topology>
    </subcellularLocation>
</comment>
<keyword evidence="4" id="KW-1003">Cell membrane</keyword>
<proteinExistence type="inferred from homology"/>
<keyword evidence="10" id="KW-1185">Reference proteome</keyword>
<name>A0A133NHU0_9FUSO</name>
<feature type="transmembrane region" description="Helical" evidence="8">
    <location>
        <begin position="84"/>
        <end position="103"/>
    </location>
</feature>
<feature type="transmembrane region" description="Helical" evidence="8">
    <location>
        <begin position="298"/>
        <end position="317"/>
    </location>
</feature>
<comment type="caution">
    <text evidence="9">The sequence shown here is derived from an EMBL/GenBank/DDBJ whole genome shotgun (WGS) entry which is preliminary data.</text>
</comment>
<evidence type="ECO:0000313" key="10">
    <source>
        <dbReference type="Proteomes" id="UP000070617"/>
    </source>
</evidence>
<dbReference type="PATRIC" id="fig|134605.3.peg.540"/>
<dbReference type="Proteomes" id="UP000070617">
    <property type="component" value="Unassembled WGS sequence"/>
</dbReference>
<evidence type="ECO:0000256" key="6">
    <source>
        <dbReference type="ARBA" id="ARBA00022989"/>
    </source>
</evidence>
<sequence length="324" mass="35945">MKTKLYLIFAILFCMTAIVICISVGNVYISPKELFHYSYLDEYTKTVLMDLRLPRVIMAFLVGMLLASSGNVVQIIFQNPLADPYIIGIASSATFGAVVAYLLGLPEYSYGAVAFVCCLLSTLFLFRIAKKGNHIHISTLLIMGITLASFLAGFTSFSIYWIGEDSFKITIWLMGYLGNASWKQIVFLLFPIIFSTLYFYQKRNALDILLLGDEQAHSMGISVSKLKSHCLILASLMVAFSVAFTGMIGFVGLIVPHIVRNIVGPLNRRVIPCTLFFGGTFLLICDTVGRMILSPLEVPIGVITALLGAPFFFYLAMKNRRNMP</sequence>
<organism evidence="9 10">
    <name type="scientific">Fusobacterium equinum</name>
    <dbReference type="NCBI Taxonomy" id="134605"/>
    <lineage>
        <taxon>Bacteria</taxon>
        <taxon>Fusobacteriati</taxon>
        <taxon>Fusobacteriota</taxon>
        <taxon>Fusobacteriia</taxon>
        <taxon>Fusobacteriales</taxon>
        <taxon>Fusobacteriaceae</taxon>
        <taxon>Fusobacterium</taxon>
    </lineage>
</organism>
<dbReference type="SUPFAM" id="SSF81345">
    <property type="entry name" value="ABC transporter involved in vitamin B12 uptake, BtuC"/>
    <property type="match status" value="1"/>
</dbReference>
<feature type="transmembrane region" description="Helical" evidence="8">
    <location>
        <begin position="56"/>
        <end position="77"/>
    </location>
</feature>
<feature type="transmembrane region" description="Helical" evidence="8">
    <location>
        <begin position="109"/>
        <end position="128"/>
    </location>
</feature>
<dbReference type="FunFam" id="1.10.3470.10:FF:000001">
    <property type="entry name" value="Vitamin B12 ABC transporter permease BtuC"/>
    <property type="match status" value="1"/>
</dbReference>
<dbReference type="GO" id="GO:0005886">
    <property type="term" value="C:plasma membrane"/>
    <property type="evidence" value="ECO:0007669"/>
    <property type="project" value="UniProtKB-SubCell"/>
</dbReference>
<dbReference type="GO" id="GO:0033214">
    <property type="term" value="P:siderophore-iron import into cell"/>
    <property type="evidence" value="ECO:0007669"/>
    <property type="project" value="TreeGrafter"/>
</dbReference>
<feature type="transmembrane region" description="Helical" evidence="8">
    <location>
        <begin position="140"/>
        <end position="162"/>
    </location>
</feature>
<dbReference type="GO" id="GO:0022857">
    <property type="term" value="F:transmembrane transporter activity"/>
    <property type="evidence" value="ECO:0007669"/>
    <property type="project" value="InterPro"/>
</dbReference>
<dbReference type="STRING" id="134605.HMPREF3206_00537"/>
<evidence type="ECO:0000256" key="8">
    <source>
        <dbReference type="SAM" id="Phobius"/>
    </source>
</evidence>
<evidence type="ECO:0000313" key="9">
    <source>
        <dbReference type="EMBL" id="KXA15860.1"/>
    </source>
</evidence>
<gene>
    <name evidence="9" type="ORF">HMPREF3206_00537</name>
</gene>
<dbReference type="InterPro" id="IPR000522">
    <property type="entry name" value="ABC_transptr_permease_BtuC"/>
</dbReference>
<comment type="similarity">
    <text evidence="2">Belongs to the binding-protein-dependent transport system permease family. FecCD subfamily.</text>
</comment>
<evidence type="ECO:0000256" key="3">
    <source>
        <dbReference type="ARBA" id="ARBA00022448"/>
    </source>
</evidence>
<feature type="transmembrane region" description="Helical" evidence="8">
    <location>
        <begin position="231"/>
        <end position="259"/>
    </location>
</feature>
<protein>
    <submittedName>
        <fullName evidence="9">Iron chelate uptake ABC transporter, FeCT family, permease protein</fullName>
    </submittedName>
</protein>
<reference evidence="10" key="1">
    <citation type="submission" date="2016-01" db="EMBL/GenBank/DDBJ databases">
        <authorList>
            <person name="Mitreva M."/>
            <person name="Pepin K.H."/>
            <person name="Mihindukulasuriya K.A."/>
            <person name="Fulton R."/>
            <person name="Fronick C."/>
            <person name="O'Laughlin M."/>
            <person name="Miner T."/>
            <person name="Herter B."/>
            <person name="Rosa B.A."/>
            <person name="Cordes M."/>
            <person name="Tomlinson C."/>
            <person name="Wollam A."/>
            <person name="Palsikar V.B."/>
            <person name="Mardis E.R."/>
            <person name="Wilson R.K."/>
        </authorList>
    </citation>
    <scope>NUCLEOTIDE SEQUENCE [LARGE SCALE GENOMIC DNA]</scope>
    <source>
        <strain evidence="10">CMW8396</strain>
    </source>
</reference>
<evidence type="ECO:0000256" key="4">
    <source>
        <dbReference type="ARBA" id="ARBA00022475"/>
    </source>
</evidence>
<dbReference type="InterPro" id="IPR037294">
    <property type="entry name" value="ABC_BtuC-like"/>
</dbReference>
<evidence type="ECO:0000256" key="7">
    <source>
        <dbReference type="ARBA" id="ARBA00023136"/>
    </source>
</evidence>
<keyword evidence="3" id="KW-0813">Transport</keyword>
<evidence type="ECO:0000256" key="1">
    <source>
        <dbReference type="ARBA" id="ARBA00004651"/>
    </source>
</evidence>
<dbReference type="AlphaFoldDB" id="A0A133NHU0"/>
<dbReference type="EMBL" id="LRPX01000022">
    <property type="protein sequence ID" value="KXA15860.1"/>
    <property type="molecule type" value="Genomic_DNA"/>
</dbReference>
<dbReference type="PANTHER" id="PTHR30472">
    <property type="entry name" value="FERRIC ENTEROBACTIN TRANSPORT SYSTEM PERMEASE PROTEIN"/>
    <property type="match status" value="1"/>
</dbReference>
<feature type="transmembrane region" description="Helical" evidence="8">
    <location>
        <begin position="182"/>
        <end position="200"/>
    </location>
</feature>
<dbReference type="CDD" id="cd06550">
    <property type="entry name" value="TM_ABC_iron-siderophores_like"/>
    <property type="match status" value="1"/>
</dbReference>
<dbReference type="Pfam" id="PF01032">
    <property type="entry name" value="FecCD"/>
    <property type="match status" value="1"/>
</dbReference>
<keyword evidence="7 8" id="KW-0472">Membrane</keyword>
<evidence type="ECO:0000256" key="5">
    <source>
        <dbReference type="ARBA" id="ARBA00022692"/>
    </source>
</evidence>
<keyword evidence="5 8" id="KW-0812">Transmembrane</keyword>
<keyword evidence="6 8" id="KW-1133">Transmembrane helix</keyword>
<feature type="transmembrane region" description="Helical" evidence="8">
    <location>
        <begin position="7"/>
        <end position="29"/>
    </location>
</feature>
<accession>A0A133NHU0</accession>
<evidence type="ECO:0000256" key="2">
    <source>
        <dbReference type="ARBA" id="ARBA00007935"/>
    </source>
</evidence>